<dbReference type="Proteomes" id="UP001648503">
    <property type="component" value="Unassembled WGS sequence"/>
</dbReference>
<protein>
    <recommendedName>
        <fullName evidence="4">F-box domain-containing protein</fullName>
    </recommendedName>
</protein>
<reference evidence="2 3" key="1">
    <citation type="submission" date="2021-02" db="EMBL/GenBank/DDBJ databases">
        <title>Variation within the Batrachochytrium salamandrivorans European outbreak.</title>
        <authorList>
            <person name="Kelly M."/>
            <person name="Pasmans F."/>
            <person name="Shea T.P."/>
            <person name="Munoz J.F."/>
            <person name="Carranza S."/>
            <person name="Cuomo C.A."/>
            <person name="Martel A."/>
        </authorList>
    </citation>
    <scope>NUCLEOTIDE SEQUENCE [LARGE SCALE GENOMIC DNA]</scope>
    <source>
        <strain evidence="2 3">AMFP18/2</strain>
    </source>
</reference>
<dbReference type="SUPFAM" id="SSF52047">
    <property type="entry name" value="RNI-like"/>
    <property type="match status" value="1"/>
</dbReference>
<feature type="compositionally biased region" description="Acidic residues" evidence="1">
    <location>
        <begin position="1"/>
        <end position="12"/>
    </location>
</feature>
<accession>A0ABQ8FJX3</accession>
<gene>
    <name evidence="2" type="ORF">BASA50_003968</name>
</gene>
<evidence type="ECO:0000313" key="2">
    <source>
        <dbReference type="EMBL" id="KAH6598087.1"/>
    </source>
</evidence>
<proteinExistence type="predicted"/>
<evidence type="ECO:0000313" key="3">
    <source>
        <dbReference type="Proteomes" id="UP001648503"/>
    </source>
</evidence>
<dbReference type="EMBL" id="JAFCIX010000116">
    <property type="protein sequence ID" value="KAH6598087.1"/>
    <property type="molecule type" value="Genomic_DNA"/>
</dbReference>
<evidence type="ECO:0000256" key="1">
    <source>
        <dbReference type="SAM" id="MobiDB-lite"/>
    </source>
</evidence>
<comment type="caution">
    <text evidence="2">The sequence shown here is derived from an EMBL/GenBank/DDBJ whole genome shotgun (WGS) entry which is preliminary data.</text>
</comment>
<name>A0ABQ8FJX3_9FUNG</name>
<feature type="compositionally biased region" description="Basic and acidic residues" evidence="1">
    <location>
        <begin position="13"/>
        <end position="26"/>
    </location>
</feature>
<sequence length="623" mass="68579">MLDGVEEDNNDSDSDHDRDNTLDRSNQEGTVIVKWNETLGNSMATMDLNIDTALKEMDCHQKHEQQLQQSSRRQQCIQLPIELLQMIATMVVVYPIRHLRPARTVASLCMVSRYWNQSLSPLLWTNLTLQPAFLARPSFNSWAQNLIAHPAQLQRYTRRIAVRQQLPSQRDHSELVLAIVHAALAVPTKIYRLVGLSLSGIRLDVLSDIAQAITPLLASLSLLDMNVDLRSLRTDIIPLLSRPCGLSKQPYPAIGSALTHLSLANVSSIDDQTLTEIAYSCPGITSLCVAKCVLITDVGVKSIAEACSGLVSLDMAGTSTTPAAVASVAALRGSQLRRLSIASCPLRKADALPLAEALMGLLCLESLDVSDTAAGWPALAIALVPTTSNNNNATITTTTTTIHPSPANDSSLCRFLPTHFVHLQHLRFGWHGFLEEQAFRHLFSRLHALTHLWISDSVSISPRALQNILSRCPLLTHLHLPSLKPTMSPSAVLLPPSTLINLFSSKTTPLTWISLVGHTVTPSVLRSLGLSCPSLVYVNLSLSRARQSFHTHYQQQQQAHFGEDTALTRAVLGEFILMARKLQVLRCAGLGLNSRDVRWLARSYPQVCIDDCIYSLEIDWDQS</sequence>
<dbReference type="SMART" id="SM00367">
    <property type="entry name" value="LRR_CC"/>
    <property type="match status" value="4"/>
</dbReference>
<dbReference type="InterPro" id="IPR006553">
    <property type="entry name" value="Leu-rich_rpt_Cys-con_subtyp"/>
</dbReference>
<evidence type="ECO:0008006" key="4">
    <source>
        <dbReference type="Google" id="ProtNLM"/>
    </source>
</evidence>
<dbReference type="PANTHER" id="PTHR13318:SF105">
    <property type="entry name" value="F-BOX_LRR-REPEAT PROTEIN 3"/>
    <property type="match status" value="1"/>
</dbReference>
<keyword evidence="3" id="KW-1185">Reference proteome</keyword>
<organism evidence="2 3">
    <name type="scientific">Batrachochytrium salamandrivorans</name>
    <dbReference type="NCBI Taxonomy" id="1357716"/>
    <lineage>
        <taxon>Eukaryota</taxon>
        <taxon>Fungi</taxon>
        <taxon>Fungi incertae sedis</taxon>
        <taxon>Chytridiomycota</taxon>
        <taxon>Chytridiomycota incertae sedis</taxon>
        <taxon>Chytridiomycetes</taxon>
        <taxon>Rhizophydiales</taxon>
        <taxon>Rhizophydiales incertae sedis</taxon>
        <taxon>Batrachochytrium</taxon>
    </lineage>
</organism>
<dbReference type="PANTHER" id="PTHR13318">
    <property type="entry name" value="PARTNER OF PAIRED, ISOFORM B-RELATED"/>
    <property type="match status" value="1"/>
</dbReference>
<dbReference type="InterPro" id="IPR032675">
    <property type="entry name" value="LRR_dom_sf"/>
</dbReference>
<dbReference type="Gene3D" id="3.80.10.10">
    <property type="entry name" value="Ribonuclease Inhibitor"/>
    <property type="match status" value="2"/>
</dbReference>
<dbReference type="SUPFAM" id="SSF81383">
    <property type="entry name" value="F-box domain"/>
    <property type="match status" value="1"/>
</dbReference>
<feature type="region of interest" description="Disordered" evidence="1">
    <location>
        <begin position="1"/>
        <end position="27"/>
    </location>
</feature>
<dbReference type="InterPro" id="IPR036047">
    <property type="entry name" value="F-box-like_dom_sf"/>
</dbReference>